<evidence type="ECO:0000313" key="1">
    <source>
        <dbReference type="EMBL" id="AXE78189.1"/>
    </source>
</evidence>
<dbReference type="EMBL" id="CP027306">
    <property type="protein sequence ID" value="AXE78189.1"/>
    <property type="molecule type" value="Genomic_DNA"/>
</dbReference>
<proteinExistence type="predicted"/>
<evidence type="ECO:0000313" key="2">
    <source>
        <dbReference type="Proteomes" id="UP000252698"/>
    </source>
</evidence>
<dbReference type="KEGG" id="sata:C5746_16030"/>
<protein>
    <submittedName>
        <fullName evidence="1">Uncharacterized protein</fullName>
    </submittedName>
</protein>
<reference evidence="1 2" key="1">
    <citation type="journal article" date="2018" name="Front. Microbiol.">
        <title>Genome Sequencing of Streptomyces atratus SCSIOZH16 and Activation Production of Nocardamine via Metabolic Engineering.</title>
        <authorList>
            <person name="Li Y."/>
            <person name="Zhang C."/>
            <person name="Liu C."/>
            <person name="Ju J."/>
            <person name="Ma J."/>
        </authorList>
    </citation>
    <scope>NUCLEOTIDE SEQUENCE [LARGE SCALE GENOMIC DNA]</scope>
    <source>
        <strain evidence="1 2">SCSIO_ZH16</strain>
    </source>
</reference>
<accession>A0A2Z5JCY7</accession>
<organism evidence="1 2">
    <name type="scientific">Streptomyces atratus</name>
    <dbReference type="NCBI Taxonomy" id="1893"/>
    <lineage>
        <taxon>Bacteria</taxon>
        <taxon>Bacillati</taxon>
        <taxon>Actinomycetota</taxon>
        <taxon>Actinomycetes</taxon>
        <taxon>Kitasatosporales</taxon>
        <taxon>Streptomycetaceae</taxon>
        <taxon>Streptomyces</taxon>
    </lineage>
</organism>
<dbReference type="Proteomes" id="UP000252698">
    <property type="component" value="Chromosome"/>
</dbReference>
<gene>
    <name evidence="1" type="ORF">C5746_16030</name>
</gene>
<sequence length="236" mass="25738">MKDVLFALGSGQSKKLDLDPALRVPLATALADYAPDLHEMLAGLDSEYVLKAGQDTPPWEAGGIYHMSVHNTVFRKTLRAVAEDPQAYALLRMAETRTAAERLAAVPADATGTELSLPPTKNARALGILNGMADAATHGKDKDQARAWRAAVLNNLLDGQASPKSDQDPHAAHLTTAWLQNLKNASEEERFDRLRTQGVDMARTWSQERKMDEQTQQGLLAKVEGSALSAYREIKP</sequence>
<dbReference type="AlphaFoldDB" id="A0A2Z5JCY7"/>
<name>A0A2Z5JCY7_STRAR</name>